<proteinExistence type="predicted"/>
<keyword evidence="1" id="KW-1133">Transmembrane helix</keyword>
<keyword evidence="1" id="KW-0472">Membrane</keyword>
<evidence type="ECO:0000313" key="2">
    <source>
        <dbReference type="EMBL" id="MCP8969626.1"/>
    </source>
</evidence>
<name>A0AA42BQQ1_9BACI</name>
<feature type="transmembrane region" description="Helical" evidence="1">
    <location>
        <begin position="111"/>
        <end position="129"/>
    </location>
</feature>
<dbReference type="PANTHER" id="PTHR37305:SF1">
    <property type="entry name" value="MEMBRANE PROTEIN"/>
    <property type="match status" value="1"/>
</dbReference>
<dbReference type="GO" id="GO:0005886">
    <property type="term" value="C:plasma membrane"/>
    <property type="evidence" value="ECO:0007669"/>
    <property type="project" value="UniProtKB-SubCell"/>
</dbReference>
<feature type="transmembrane region" description="Helical" evidence="1">
    <location>
        <begin position="210"/>
        <end position="232"/>
    </location>
</feature>
<comment type="caution">
    <text evidence="2">The sequence shown here is derived from an EMBL/GenBank/DDBJ whole genome shotgun (WGS) entry which is preliminary data.</text>
</comment>
<reference evidence="2" key="1">
    <citation type="submission" date="2022-07" db="EMBL/GenBank/DDBJ databases">
        <authorList>
            <person name="Li W.-J."/>
            <person name="Deng Q.-Q."/>
        </authorList>
    </citation>
    <scope>NUCLEOTIDE SEQUENCE</scope>
    <source>
        <strain evidence="2">SYSU M60031</strain>
    </source>
</reference>
<dbReference type="Proteomes" id="UP001156102">
    <property type="component" value="Unassembled WGS sequence"/>
</dbReference>
<dbReference type="RefSeq" id="WP_254759549.1">
    <property type="nucleotide sequence ID" value="NZ_JANCLT010000007.1"/>
</dbReference>
<evidence type="ECO:0000313" key="3">
    <source>
        <dbReference type="Proteomes" id="UP001156102"/>
    </source>
</evidence>
<feature type="transmembrane region" description="Helical" evidence="1">
    <location>
        <begin position="150"/>
        <end position="172"/>
    </location>
</feature>
<dbReference type="Pfam" id="PF12679">
    <property type="entry name" value="ABC2_membrane_2"/>
    <property type="match status" value="1"/>
</dbReference>
<dbReference type="GO" id="GO:0140359">
    <property type="term" value="F:ABC-type transporter activity"/>
    <property type="evidence" value="ECO:0007669"/>
    <property type="project" value="InterPro"/>
</dbReference>
<keyword evidence="1" id="KW-0812">Transmembrane</keyword>
<dbReference type="EMBL" id="JANCLT010000007">
    <property type="protein sequence ID" value="MCP8969626.1"/>
    <property type="molecule type" value="Genomic_DNA"/>
</dbReference>
<keyword evidence="3" id="KW-1185">Reference proteome</keyword>
<feature type="transmembrane region" description="Helical" evidence="1">
    <location>
        <begin position="238"/>
        <end position="257"/>
    </location>
</feature>
<sequence length="305" mass="34127">MSRWLRLVYNELLKIMKRRGFIAPLVLLYLPVLVLGNWDYLEYQQQLKAGDWRQQVQEDIAHKRYEIQGAADSATVQVLQEQIAVGEYELQYNIPPYSAHSVTGFMNSSSALIPLIGMFLIFYASSMVSKEHSLGTMNFLLVRPPSRMGILGAKFASLAVLYMLFSVVLLFYSFIQGLFLYGRTAMTAVVLHVSGGTVQAESMLGATLKVYVLDALPLLLFAALAFSMSAVLRSSGPALIVTVLLFAAKGLIADQLSRFSWSKYIFFAHTNLSWNPNIFSVFVLLSYLALFLGAALFVFQRRDVT</sequence>
<dbReference type="AlphaFoldDB" id="A0AA42BQQ1"/>
<feature type="transmembrane region" description="Helical" evidence="1">
    <location>
        <begin position="278"/>
        <end position="299"/>
    </location>
</feature>
<protein>
    <submittedName>
        <fullName evidence="2">ABC transporter permease</fullName>
    </submittedName>
</protein>
<evidence type="ECO:0000256" key="1">
    <source>
        <dbReference type="SAM" id="Phobius"/>
    </source>
</evidence>
<dbReference type="PANTHER" id="PTHR37305">
    <property type="entry name" value="INTEGRAL MEMBRANE PROTEIN-RELATED"/>
    <property type="match status" value="1"/>
</dbReference>
<accession>A0AA42BQQ1</accession>
<gene>
    <name evidence="2" type="ORF">NK662_13920</name>
</gene>
<organism evidence="2 3">
    <name type="scientific">Ectobacillus ponti</name>
    <dbReference type="NCBI Taxonomy" id="2961894"/>
    <lineage>
        <taxon>Bacteria</taxon>
        <taxon>Bacillati</taxon>
        <taxon>Bacillota</taxon>
        <taxon>Bacilli</taxon>
        <taxon>Bacillales</taxon>
        <taxon>Bacillaceae</taxon>
        <taxon>Ectobacillus</taxon>
    </lineage>
</organism>
<feature type="transmembrane region" description="Helical" evidence="1">
    <location>
        <begin position="21"/>
        <end position="38"/>
    </location>
</feature>